<dbReference type="EMBL" id="JAATJH010000004">
    <property type="protein sequence ID" value="NJC27292.1"/>
    <property type="molecule type" value="Genomic_DNA"/>
</dbReference>
<dbReference type="Gene3D" id="2.160.20.120">
    <property type="match status" value="1"/>
</dbReference>
<sequence>MKLIFTLFLLAFLSTTTLQAQNWGWNNKSVRGNGDVVTQTRSLKDFDGVKACCSFNVEITPGANFSVEVEAESNLQEYIETEVSGSTLEIGFRNRVSINNKQKITVFVTMPVLEKIDASSSADIVTIGAFEGDRLRLESSSASSIKVTYTGNRVDVDASSSGKITVSGKAGTIDAEASSGSNVHAEGLEVKEASADVSSGAGIRINASERLDAEASSGGRIRYQGNPSSVNADASSGGTVKKG</sequence>
<keyword evidence="5" id="KW-1185">Reference proteome</keyword>
<feature type="compositionally biased region" description="Polar residues" evidence="1">
    <location>
        <begin position="225"/>
        <end position="243"/>
    </location>
</feature>
<dbReference type="RefSeq" id="WP_168038243.1">
    <property type="nucleotide sequence ID" value="NZ_JAATJH010000004.1"/>
</dbReference>
<feature type="signal peptide" evidence="2">
    <location>
        <begin position="1"/>
        <end position="20"/>
    </location>
</feature>
<evidence type="ECO:0000313" key="5">
    <source>
        <dbReference type="Proteomes" id="UP000770785"/>
    </source>
</evidence>
<feature type="domain" description="Putative auto-transporter adhesin head GIN" evidence="3">
    <location>
        <begin position="45"/>
        <end position="227"/>
    </location>
</feature>
<dbReference type="Pfam" id="PF10988">
    <property type="entry name" value="DUF2807"/>
    <property type="match status" value="1"/>
</dbReference>
<gene>
    <name evidence="4" type="ORF">GGR27_002805</name>
</gene>
<keyword evidence="2" id="KW-0732">Signal</keyword>
<comment type="caution">
    <text evidence="4">The sequence shown here is derived from an EMBL/GenBank/DDBJ whole genome shotgun (WGS) entry which is preliminary data.</text>
</comment>
<protein>
    <recommendedName>
        <fullName evidence="3">Putative auto-transporter adhesin head GIN domain-containing protein</fullName>
    </recommendedName>
</protein>
<organism evidence="4 5">
    <name type="scientific">Neolewinella antarctica</name>
    <dbReference type="NCBI Taxonomy" id="442734"/>
    <lineage>
        <taxon>Bacteria</taxon>
        <taxon>Pseudomonadati</taxon>
        <taxon>Bacteroidota</taxon>
        <taxon>Saprospiria</taxon>
        <taxon>Saprospirales</taxon>
        <taxon>Lewinellaceae</taxon>
        <taxon>Neolewinella</taxon>
    </lineage>
</organism>
<dbReference type="Proteomes" id="UP000770785">
    <property type="component" value="Unassembled WGS sequence"/>
</dbReference>
<evidence type="ECO:0000259" key="3">
    <source>
        <dbReference type="Pfam" id="PF10988"/>
    </source>
</evidence>
<reference evidence="4 5" key="1">
    <citation type="submission" date="2020-03" db="EMBL/GenBank/DDBJ databases">
        <title>Genomic Encyclopedia of Type Strains, Phase IV (KMG-IV): sequencing the most valuable type-strain genomes for metagenomic binning, comparative biology and taxonomic classification.</title>
        <authorList>
            <person name="Goeker M."/>
        </authorList>
    </citation>
    <scope>NUCLEOTIDE SEQUENCE [LARGE SCALE GENOMIC DNA]</scope>
    <source>
        <strain evidence="4 5">DSM 105096</strain>
    </source>
</reference>
<feature type="region of interest" description="Disordered" evidence="1">
    <location>
        <begin position="214"/>
        <end position="243"/>
    </location>
</feature>
<name>A0ABX0XDK2_9BACT</name>
<dbReference type="InterPro" id="IPR021255">
    <property type="entry name" value="DUF2807"/>
</dbReference>
<proteinExistence type="predicted"/>
<feature type="chain" id="PRO_5046246313" description="Putative auto-transporter adhesin head GIN domain-containing protein" evidence="2">
    <location>
        <begin position="21"/>
        <end position="243"/>
    </location>
</feature>
<evidence type="ECO:0000256" key="1">
    <source>
        <dbReference type="SAM" id="MobiDB-lite"/>
    </source>
</evidence>
<evidence type="ECO:0000313" key="4">
    <source>
        <dbReference type="EMBL" id="NJC27292.1"/>
    </source>
</evidence>
<accession>A0ABX0XDK2</accession>
<evidence type="ECO:0000256" key="2">
    <source>
        <dbReference type="SAM" id="SignalP"/>
    </source>
</evidence>